<proteinExistence type="predicted"/>
<dbReference type="PANTHER" id="PTHR32309:SF31">
    <property type="entry name" value="CAPSULAR EXOPOLYSACCHARIDE FAMILY"/>
    <property type="match status" value="1"/>
</dbReference>
<keyword evidence="3" id="KW-1133">Transmembrane helix</keyword>
<comment type="caution">
    <text evidence="4">The sequence shown here is derived from an EMBL/GenBank/DDBJ whole genome shotgun (WGS) entry which is preliminary data.</text>
</comment>
<feature type="transmembrane region" description="Helical" evidence="3">
    <location>
        <begin position="20"/>
        <end position="43"/>
    </location>
</feature>
<dbReference type="RefSeq" id="WP_369666898.1">
    <property type="nucleotide sequence ID" value="NZ_JBDKXB010000009.1"/>
</dbReference>
<organism evidence="4 5">
    <name type="scientific">Thioalkalicoccus limnaeus</name>
    <dbReference type="NCBI Taxonomy" id="120681"/>
    <lineage>
        <taxon>Bacteria</taxon>
        <taxon>Pseudomonadati</taxon>
        <taxon>Pseudomonadota</taxon>
        <taxon>Gammaproteobacteria</taxon>
        <taxon>Chromatiales</taxon>
        <taxon>Chromatiaceae</taxon>
        <taxon>Thioalkalicoccus</taxon>
    </lineage>
</organism>
<feature type="transmembrane region" description="Helical" evidence="3">
    <location>
        <begin position="427"/>
        <end position="449"/>
    </location>
</feature>
<evidence type="ECO:0000256" key="1">
    <source>
        <dbReference type="SAM" id="Coils"/>
    </source>
</evidence>
<keyword evidence="5" id="KW-1185">Reference proteome</keyword>
<accession>A0ABV4BDH3</accession>
<evidence type="ECO:0000256" key="3">
    <source>
        <dbReference type="SAM" id="Phobius"/>
    </source>
</evidence>
<feature type="transmembrane region" description="Helical" evidence="3">
    <location>
        <begin position="491"/>
        <end position="509"/>
    </location>
</feature>
<evidence type="ECO:0000313" key="5">
    <source>
        <dbReference type="Proteomes" id="UP001564408"/>
    </source>
</evidence>
<evidence type="ECO:0008006" key="6">
    <source>
        <dbReference type="Google" id="ProtNLM"/>
    </source>
</evidence>
<dbReference type="EMBL" id="JBDKXB010000009">
    <property type="protein sequence ID" value="MEY6432511.1"/>
    <property type="molecule type" value="Genomic_DNA"/>
</dbReference>
<reference evidence="4 5" key="1">
    <citation type="submission" date="2024-05" db="EMBL/GenBank/DDBJ databases">
        <title>Genome Sequence and Characterization of the New Strain Purple Sulfur Bacterium of Genus Thioalkalicoccus.</title>
        <authorList>
            <person name="Bryantseva I.A."/>
            <person name="Kyndt J.A."/>
            <person name="Imhoff J.F."/>
        </authorList>
    </citation>
    <scope>NUCLEOTIDE SEQUENCE [LARGE SCALE GENOMIC DNA]</scope>
    <source>
        <strain evidence="4 5">Um2</strain>
    </source>
</reference>
<protein>
    <recommendedName>
        <fullName evidence="6">Lipopolysaccharide biosynthesis protein</fullName>
    </recommendedName>
</protein>
<dbReference type="PANTHER" id="PTHR32309">
    <property type="entry name" value="TYROSINE-PROTEIN KINASE"/>
    <property type="match status" value="1"/>
</dbReference>
<dbReference type="InterPro" id="IPR050445">
    <property type="entry name" value="Bact_polysacc_biosynth/exp"/>
</dbReference>
<evidence type="ECO:0000256" key="2">
    <source>
        <dbReference type="SAM" id="MobiDB-lite"/>
    </source>
</evidence>
<gene>
    <name evidence="4" type="ORF">ABC977_08850</name>
</gene>
<keyword evidence="1" id="KW-0175">Coiled coil</keyword>
<feature type="coiled-coil region" evidence="1">
    <location>
        <begin position="175"/>
        <end position="242"/>
    </location>
</feature>
<dbReference type="Proteomes" id="UP001564408">
    <property type="component" value="Unassembled WGS sequence"/>
</dbReference>
<keyword evidence="3" id="KW-0812">Transmembrane</keyword>
<keyword evidence="3" id="KW-0472">Membrane</keyword>
<sequence length="521" mass="57968">MERPLTLEDYLRIARRRLPYALATFLVLVVAAVSVVLLLPSVYRSTGTVAVESQQIPPDLVRSTVPGSADERIGFTKQIVMTDARLEEIIRKFDLYPKEVAAWPMSKVLRKLRKNIQVTAVRDPYASRATIAFTVSFDHLDPVVARDVATELVDLFLAENARTRSVRATETAAFLRQETERLSDLARSLDRQVAEFKKKNSDALPEHLDLKVSMLQKVDFDLRAVQRDIAAAEQERRFMETQLGTLGVRLPVRQDAAASSELTPAERLQVFKSDLARASALYTEAHPDVARLKRLIANTEAELARPGRGTASADRTSPRDPEREQIEAKIASTDTRLASLRDQEAELNARMSTLQAQILRTPEVEQGLRQISFDYEAASREHAEIRAKLQQAELAENLESQQMAERFILLQPPAVPVSPERPNRLQFLALAVVVALGGGVAIAVAAEMLDNRVQDPQMLSAVLGERPFAVLPDIARAGERHGQIASISGRWLAFGAVLGTSVLIGIQYVESIRGVLRHFYY</sequence>
<name>A0ABV4BDH3_9GAMM</name>
<evidence type="ECO:0000313" key="4">
    <source>
        <dbReference type="EMBL" id="MEY6432511.1"/>
    </source>
</evidence>
<feature type="region of interest" description="Disordered" evidence="2">
    <location>
        <begin position="303"/>
        <end position="324"/>
    </location>
</feature>